<reference evidence="3 4" key="1">
    <citation type="submission" date="2019-06" db="EMBL/GenBank/DDBJ databases">
        <title>Draft genome sequence of the filamentous fungus Phialemoniopsis curvata isolated from diesel fuel.</title>
        <authorList>
            <person name="Varaljay V.A."/>
            <person name="Lyon W.J."/>
            <person name="Crouch A.L."/>
            <person name="Drake C.E."/>
            <person name="Hollomon J.M."/>
            <person name="Nadeau L.J."/>
            <person name="Nunn H.S."/>
            <person name="Stevenson B.S."/>
            <person name="Bojanowski C.L."/>
            <person name="Crookes-Goodson W.J."/>
        </authorList>
    </citation>
    <scope>NUCLEOTIDE SEQUENCE [LARGE SCALE GENOMIC DNA]</scope>
    <source>
        <strain evidence="3 4">D216</strain>
    </source>
</reference>
<feature type="compositionally biased region" description="Basic and acidic residues" evidence="1">
    <location>
        <begin position="1"/>
        <end position="12"/>
    </location>
</feature>
<feature type="region of interest" description="Disordered" evidence="1">
    <location>
        <begin position="1"/>
        <end position="37"/>
    </location>
</feature>
<dbReference type="GeneID" id="41978367"/>
<comment type="caution">
    <text evidence="3">The sequence shown here is derived from an EMBL/GenBank/DDBJ whole genome shotgun (WGS) entry which is preliminary data.</text>
</comment>
<evidence type="ECO:0000256" key="1">
    <source>
        <dbReference type="SAM" id="MobiDB-lite"/>
    </source>
</evidence>
<dbReference type="InParanoid" id="A0A507AQH0"/>
<feature type="transmembrane region" description="Helical" evidence="2">
    <location>
        <begin position="203"/>
        <end position="223"/>
    </location>
</feature>
<gene>
    <name evidence="3" type="ORF">E0L32_010920</name>
</gene>
<dbReference type="STRING" id="1093900.A0A507AQH0"/>
<keyword evidence="2" id="KW-0812">Transmembrane</keyword>
<keyword evidence="2" id="KW-1133">Transmembrane helix</keyword>
<name>A0A507AQH0_9PEZI</name>
<dbReference type="RefSeq" id="XP_030988830.1">
    <property type="nucleotide sequence ID" value="XM_031133591.1"/>
</dbReference>
<dbReference type="AlphaFoldDB" id="A0A507AQH0"/>
<proteinExistence type="predicted"/>
<feature type="compositionally biased region" description="Low complexity" evidence="1">
    <location>
        <begin position="85"/>
        <end position="94"/>
    </location>
</feature>
<evidence type="ECO:0000313" key="3">
    <source>
        <dbReference type="EMBL" id="TPX07119.1"/>
    </source>
</evidence>
<sequence>MDSRHTKDDRALEAGYPTALEEKSSMRTEETREPQPPRFVVIQKMPSPRHLLVTLALCFLFTFGLAHALSPKAWHRGSCHEKSSSESQQQQQEQVVDASRFTNMLDAVSPDSLHDLLHRYLPESDVSCTAGQASGHQQHLGADDVSHVFGSNYDLSYLDHGDDTDQLRANVDFCQQRAVVDLGAADLLVFVFVLPPSLFLGHFFWYVVDYDFFVLFSFFLFLLEKFKLLHNVDIVSIENIVICRSSSESRTSPPRTSKPTTSTYTSTLPNGAATTVVETSYVGVDDPNQTTSTKPSGSLQTNAAVARNRGHLVEAAVGVIVGGALLI</sequence>
<organism evidence="3 4">
    <name type="scientific">Thyridium curvatum</name>
    <dbReference type="NCBI Taxonomy" id="1093900"/>
    <lineage>
        <taxon>Eukaryota</taxon>
        <taxon>Fungi</taxon>
        <taxon>Dikarya</taxon>
        <taxon>Ascomycota</taxon>
        <taxon>Pezizomycotina</taxon>
        <taxon>Sordariomycetes</taxon>
        <taxon>Sordariomycetidae</taxon>
        <taxon>Thyridiales</taxon>
        <taxon>Thyridiaceae</taxon>
        <taxon>Thyridium</taxon>
    </lineage>
</organism>
<feature type="transmembrane region" description="Helical" evidence="2">
    <location>
        <begin position="51"/>
        <end position="69"/>
    </location>
</feature>
<dbReference type="EMBL" id="SKBQ01000094">
    <property type="protein sequence ID" value="TPX07119.1"/>
    <property type="molecule type" value="Genomic_DNA"/>
</dbReference>
<keyword evidence="2" id="KW-0472">Membrane</keyword>
<feature type="region of interest" description="Disordered" evidence="1">
    <location>
        <begin position="77"/>
        <end position="96"/>
    </location>
</feature>
<feature type="compositionally biased region" description="Basic and acidic residues" evidence="1">
    <location>
        <begin position="20"/>
        <end position="35"/>
    </location>
</feature>
<dbReference type="Proteomes" id="UP000319257">
    <property type="component" value="Unassembled WGS sequence"/>
</dbReference>
<evidence type="ECO:0000313" key="4">
    <source>
        <dbReference type="Proteomes" id="UP000319257"/>
    </source>
</evidence>
<protein>
    <submittedName>
        <fullName evidence="3">Uncharacterized protein</fullName>
    </submittedName>
</protein>
<accession>A0A507AQH0</accession>
<evidence type="ECO:0000256" key="2">
    <source>
        <dbReference type="SAM" id="Phobius"/>
    </source>
</evidence>
<dbReference type="OrthoDB" id="5427732at2759"/>
<keyword evidence="4" id="KW-1185">Reference proteome</keyword>